<dbReference type="InterPro" id="IPR041399">
    <property type="entry name" value="Catalase_large_C"/>
</dbReference>
<dbReference type="GO" id="GO:0006979">
    <property type="term" value="P:response to oxidative stress"/>
    <property type="evidence" value="ECO:0007669"/>
    <property type="project" value="InterPro"/>
</dbReference>
<proteinExistence type="inferred from homology"/>
<name>A0A6A6XKE5_9PLEO</name>
<keyword evidence="9 10" id="KW-0376">Hydrogen peroxide</keyword>
<comment type="cofactor">
    <cofactor evidence="1 10 12">
        <name>heme</name>
        <dbReference type="ChEBI" id="CHEBI:30413"/>
    </cofactor>
</comment>
<dbReference type="InterPro" id="IPR024708">
    <property type="entry name" value="Catalase_AS"/>
</dbReference>
<feature type="domain" description="Catalase core" evidence="16">
    <location>
        <begin position="60"/>
        <end position="455"/>
    </location>
</feature>
<evidence type="ECO:0000256" key="3">
    <source>
        <dbReference type="ARBA" id="ARBA00012314"/>
    </source>
</evidence>
<organism evidence="17 18">
    <name type="scientific">Melanomma pulvis-pyrius CBS 109.77</name>
    <dbReference type="NCBI Taxonomy" id="1314802"/>
    <lineage>
        <taxon>Eukaryota</taxon>
        <taxon>Fungi</taxon>
        <taxon>Dikarya</taxon>
        <taxon>Ascomycota</taxon>
        <taxon>Pezizomycotina</taxon>
        <taxon>Dothideomycetes</taxon>
        <taxon>Pleosporomycetidae</taxon>
        <taxon>Pleosporales</taxon>
        <taxon>Melanommataceae</taxon>
        <taxon>Melanomma</taxon>
    </lineage>
</organism>
<feature type="active site" evidence="11">
    <location>
        <position position="187"/>
    </location>
</feature>
<feature type="active site" evidence="11">
    <location>
        <position position="114"/>
    </location>
</feature>
<feature type="chain" id="PRO_5025499980" description="Catalase" evidence="15">
    <location>
        <begin position="20"/>
        <end position="748"/>
    </location>
</feature>
<dbReference type="InterPro" id="IPR018028">
    <property type="entry name" value="Catalase"/>
</dbReference>
<comment type="catalytic activity">
    <reaction evidence="10 13">
        <text>2 H2O2 = O2 + 2 H2O</text>
        <dbReference type="Rhea" id="RHEA:20309"/>
        <dbReference type="ChEBI" id="CHEBI:15377"/>
        <dbReference type="ChEBI" id="CHEBI:15379"/>
        <dbReference type="ChEBI" id="CHEBI:16240"/>
        <dbReference type="EC" id="1.11.1.6"/>
    </reaction>
</comment>
<dbReference type="GO" id="GO:0042744">
    <property type="term" value="P:hydrogen peroxide catabolic process"/>
    <property type="evidence" value="ECO:0007669"/>
    <property type="project" value="UniProtKB-UniRule"/>
</dbReference>
<keyword evidence="18" id="KW-1185">Reference proteome</keyword>
<evidence type="ECO:0000256" key="13">
    <source>
        <dbReference type="RuleBase" id="RU000498"/>
    </source>
</evidence>
<protein>
    <recommendedName>
        <fullName evidence="3 10">Catalase</fullName>
        <ecNumber evidence="3 10">1.11.1.6</ecNumber>
    </recommendedName>
</protein>
<evidence type="ECO:0000256" key="4">
    <source>
        <dbReference type="ARBA" id="ARBA00022559"/>
    </source>
</evidence>
<evidence type="ECO:0000256" key="6">
    <source>
        <dbReference type="ARBA" id="ARBA00022723"/>
    </source>
</evidence>
<dbReference type="PANTHER" id="PTHR42821">
    <property type="entry name" value="CATALASE"/>
    <property type="match status" value="1"/>
</dbReference>
<dbReference type="AlphaFoldDB" id="A0A6A6XKE5"/>
<evidence type="ECO:0000256" key="2">
    <source>
        <dbReference type="ARBA" id="ARBA00005329"/>
    </source>
</evidence>
<keyword evidence="15" id="KW-0732">Signal</keyword>
<dbReference type="SUPFAM" id="SSF56634">
    <property type="entry name" value="Heme-dependent catalase-like"/>
    <property type="match status" value="1"/>
</dbReference>
<feature type="binding site" description="axial binding residue" evidence="12">
    <location>
        <position position="401"/>
    </location>
    <ligand>
        <name>heme</name>
        <dbReference type="ChEBI" id="CHEBI:30413"/>
    </ligand>
    <ligandPart>
        <name>Fe</name>
        <dbReference type="ChEBI" id="CHEBI:18248"/>
    </ligandPart>
</feature>
<keyword evidence="7 10" id="KW-0560">Oxidoreductase</keyword>
<evidence type="ECO:0000256" key="12">
    <source>
        <dbReference type="PIRSR" id="PIRSR038927-2"/>
    </source>
</evidence>
<dbReference type="PROSITE" id="PS00438">
    <property type="entry name" value="CATALASE_2"/>
    <property type="match status" value="1"/>
</dbReference>
<evidence type="ECO:0000256" key="14">
    <source>
        <dbReference type="RuleBase" id="RU004142"/>
    </source>
</evidence>
<comment type="function">
    <text evidence="10">Occurs in almost all aerobically respiring organisms and serves to protect cells from the toxic effects of hydrogen peroxide.</text>
</comment>
<evidence type="ECO:0000256" key="7">
    <source>
        <dbReference type="ARBA" id="ARBA00023002"/>
    </source>
</evidence>
<dbReference type="PANTHER" id="PTHR42821:SF3">
    <property type="entry name" value="CATALASE B"/>
    <property type="match status" value="1"/>
</dbReference>
<dbReference type="Pfam" id="PF18011">
    <property type="entry name" value="Catalase_C"/>
    <property type="match status" value="1"/>
</dbReference>
<evidence type="ECO:0000256" key="10">
    <source>
        <dbReference type="PIRNR" id="PIRNR038927"/>
    </source>
</evidence>
<keyword evidence="5 10" id="KW-0349">Heme</keyword>
<dbReference type="OrthoDB" id="6880011at2759"/>
<dbReference type="PROSITE" id="PS51402">
    <property type="entry name" value="CATALASE_3"/>
    <property type="match status" value="1"/>
</dbReference>
<dbReference type="Gene3D" id="2.40.180.10">
    <property type="entry name" value="Catalase core domain"/>
    <property type="match status" value="1"/>
</dbReference>
<evidence type="ECO:0000313" key="17">
    <source>
        <dbReference type="EMBL" id="KAF2796543.1"/>
    </source>
</evidence>
<dbReference type="GO" id="GO:0020037">
    <property type="term" value="F:heme binding"/>
    <property type="evidence" value="ECO:0007669"/>
    <property type="project" value="UniProtKB-UniRule"/>
</dbReference>
<dbReference type="Gene3D" id="1.20.1370.20">
    <property type="match status" value="1"/>
</dbReference>
<dbReference type="Gene3D" id="3.40.50.880">
    <property type="match status" value="1"/>
</dbReference>
<dbReference type="GO" id="GO:0046872">
    <property type="term" value="F:metal ion binding"/>
    <property type="evidence" value="ECO:0007669"/>
    <property type="project" value="UniProtKB-KW"/>
</dbReference>
<dbReference type="SMART" id="SM01060">
    <property type="entry name" value="Catalase"/>
    <property type="match status" value="1"/>
</dbReference>
<dbReference type="EC" id="1.11.1.6" evidence="3 10"/>
<gene>
    <name evidence="17" type="ORF">K505DRAFT_299989</name>
</gene>
<dbReference type="Pfam" id="PF00199">
    <property type="entry name" value="Catalase"/>
    <property type="match status" value="1"/>
</dbReference>
<evidence type="ECO:0000256" key="15">
    <source>
        <dbReference type="SAM" id="SignalP"/>
    </source>
</evidence>
<evidence type="ECO:0000256" key="11">
    <source>
        <dbReference type="PIRSR" id="PIRSR038927-1"/>
    </source>
</evidence>
<comment type="function">
    <text evidence="14">Catalyzes the degradation of hydrogen peroxide (H(2)O(2)) generated by peroxisomal oxidases to water and oxygen, thereby protecting cells from the toxic effects of hydrogen peroxide.</text>
</comment>
<evidence type="ECO:0000256" key="5">
    <source>
        <dbReference type="ARBA" id="ARBA00022617"/>
    </source>
</evidence>
<keyword evidence="6 10" id="KW-0479">Metal-binding</keyword>
<evidence type="ECO:0000256" key="9">
    <source>
        <dbReference type="ARBA" id="ARBA00023324"/>
    </source>
</evidence>
<dbReference type="EMBL" id="MU001828">
    <property type="protein sequence ID" value="KAF2796543.1"/>
    <property type="molecule type" value="Genomic_DNA"/>
</dbReference>
<dbReference type="PRINTS" id="PR00067">
    <property type="entry name" value="CATALASE"/>
</dbReference>
<dbReference type="InterPro" id="IPR010582">
    <property type="entry name" value="Catalase_immune_responsive"/>
</dbReference>
<dbReference type="Pfam" id="PF06628">
    <property type="entry name" value="Catalase-rel"/>
    <property type="match status" value="1"/>
</dbReference>
<dbReference type="CDD" id="cd03132">
    <property type="entry name" value="GATase1_catalase"/>
    <property type="match status" value="1"/>
</dbReference>
<dbReference type="InterPro" id="IPR002226">
    <property type="entry name" value="Catalase_haem_BS"/>
</dbReference>
<sequence length="748" mass="81643">MVAVGLVAAFAACINVVYGACPYMENDAQSIPASHPPVRRDVTDDFMSQYEINDSDAYLTSDAGGPISDQNSLSAGERGPTLLEDFIFRQKECCQLFCPITHFDHERVPERAVHARGAGAHGVFTSYGDWSNITAASFLNSAEKETPVFLRFSTVAGSRGSADTVRDVHGFAVRFYTDEGNFDIVGNNIPVFFIQDAILFPDLIHAVKPSPDREIPQAATAHDSAWDFFSQQPSTLHTLFWAMSGHGTVRSYRHMDGWGVHTFRFVTEDGSTKLVKFRFRTLQGKASLLWEEAQVTAGKNADYHRQDLFESIDKGLYPEWVFEAQIMEEEDQLRFGFDLLDPTKIVPEELVPFTPLGKLTLNRNPRNYFAETEQVMYQPGHIVRGVDFTDDPLLQGRIFSYLDTQLNRHNGPNFEQLPINQPRVPWHNNNRDGAGQMYIPLNTAAYSPNTLNAGSPRQANQTTGKGFFTAPNRSSGRLVRAVSSTFADVWSQPRLFFNSLLPVEQQFVINAIRFETSQLKSSVVKNNVLIQLNRVSHDIAVRVATALGMTAPDADSTYYHDNITMGVSVAKDPLLKLDGLKVGYLTTVSTPASSNSSTSALQSGLAALNVHLVVVAETLSLGVDQTYSITDASQFDAVIIGDGAASLLSPPASLAGANSTHSPTYGNATNSALATLYPPGRPLQILTDAYRWGKPVGALGSGSIAFGAAGIEAGTPGVFRSDDGAGLVADLEGGLKTFKFLDRYPLES</sequence>
<accession>A0A6A6XKE5</accession>
<evidence type="ECO:0000313" key="18">
    <source>
        <dbReference type="Proteomes" id="UP000799757"/>
    </source>
</evidence>
<dbReference type="InterPro" id="IPR020835">
    <property type="entry name" value="Catalase_sf"/>
</dbReference>
<feature type="signal peptide" evidence="15">
    <location>
        <begin position="1"/>
        <end position="19"/>
    </location>
</feature>
<dbReference type="InterPro" id="IPR043156">
    <property type="entry name" value="Catalase_clade2_helical"/>
</dbReference>
<dbReference type="FunFam" id="2.40.180.10:FF:000003">
    <property type="entry name" value="Catalase"/>
    <property type="match status" value="1"/>
</dbReference>
<dbReference type="FunFam" id="1.20.1370.20:FF:000001">
    <property type="entry name" value="Catalase HPII"/>
    <property type="match status" value="1"/>
</dbReference>
<dbReference type="PIRSF" id="PIRSF038927">
    <property type="entry name" value="Catalase_clade2"/>
    <property type="match status" value="1"/>
</dbReference>
<evidence type="ECO:0000259" key="16">
    <source>
        <dbReference type="SMART" id="SM01060"/>
    </source>
</evidence>
<dbReference type="PROSITE" id="PS00437">
    <property type="entry name" value="CATALASE_1"/>
    <property type="match status" value="1"/>
</dbReference>
<keyword evidence="4 10" id="KW-0575">Peroxidase</keyword>
<keyword evidence="8 10" id="KW-0408">Iron</keyword>
<dbReference type="InterPro" id="IPR029062">
    <property type="entry name" value="Class_I_gatase-like"/>
</dbReference>
<dbReference type="InterPro" id="IPR011614">
    <property type="entry name" value="Catalase_core"/>
</dbReference>
<dbReference type="GO" id="GO:0005829">
    <property type="term" value="C:cytosol"/>
    <property type="evidence" value="ECO:0007669"/>
    <property type="project" value="TreeGrafter"/>
</dbReference>
<evidence type="ECO:0000256" key="1">
    <source>
        <dbReference type="ARBA" id="ARBA00001971"/>
    </source>
</evidence>
<evidence type="ECO:0000256" key="8">
    <source>
        <dbReference type="ARBA" id="ARBA00023004"/>
    </source>
</evidence>
<dbReference type="InterPro" id="IPR024712">
    <property type="entry name" value="Catalase_clade2"/>
</dbReference>
<dbReference type="Proteomes" id="UP000799757">
    <property type="component" value="Unassembled WGS sequence"/>
</dbReference>
<reference evidence="17" key="1">
    <citation type="journal article" date="2020" name="Stud. Mycol.">
        <title>101 Dothideomycetes genomes: a test case for predicting lifestyles and emergence of pathogens.</title>
        <authorList>
            <person name="Haridas S."/>
            <person name="Albert R."/>
            <person name="Binder M."/>
            <person name="Bloem J."/>
            <person name="Labutti K."/>
            <person name="Salamov A."/>
            <person name="Andreopoulos B."/>
            <person name="Baker S."/>
            <person name="Barry K."/>
            <person name="Bills G."/>
            <person name="Bluhm B."/>
            <person name="Cannon C."/>
            <person name="Castanera R."/>
            <person name="Culley D."/>
            <person name="Daum C."/>
            <person name="Ezra D."/>
            <person name="Gonzalez J."/>
            <person name="Henrissat B."/>
            <person name="Kuo A."/>
            <person name="Liang C."/>
            <person name="Lipzen A."/>
            <person name="Lutzoni F."/>
            <person name="Magnuson J."/>
            <person name="Mondo S."/>
            <person name="Nolan M."/>
            <person name="Ohm R."/>
            <person name="Pangilinan J."/>
            <person name="Park H.-J."/>
            <person name="Ramirez L."/>
            <person name="Alfaro M."/>
            <person name="Sun H."/>
            <person name="Tritt A."/>
            <person name="Yoshinaga Y."/>
            <person name="Zwiers L.-H."/>
            <person name="Turgeon B."/>
            <person name="Goodwin S."/>
            <person name="Spatafora J."/>
            <person name="Crous P."/>
            <person name="Grigoriev I."/>
        </authorList>
    </citation>
    <scope>NUCLEOTIDE SEQUENCE</scope>
    <source>
        <strain evidence="17">CBS 109.77</strain>
    </source>
</reference>
<dbReference type="GO" id="GO:0004096">
    <property type="term" value="F:catalase activity"/>
    <property type="evidence" value="ECO:0007669"/>
    <property type="project" value="UniProtKB-UniRule"/>
</dbReference>
<comment type="similarity">
    <text evidence="2 10 13">Belongs to the catalase family.</text>
</comment>